<dbReference type="InterPro" id="IPR047246">
    <property type="entry name" value="ThrRS_anticodon"/>
</dbReference>
<evidence type="ECO:0000313" key="15">
    <source>
        <dbReference type="EMBL" id="TKA63826.1"/>
    </source>
</evidence>
<evidence type="ECO:0000256" key="6">
    <source>
        <dbReference type="ARBA" id="ARBA00022741"/>
    </source>
</evidence>
<dbReference type="Gene3D" id="3.30.980.10">
    <property type="entry name" value="Threonyl-trna Synthetase, Chain A, domain 2"/>
    <property type="match status" value="1"/>
</dbReference>
<dbReference type="GO" id="GO:0006435">
    <property type="term" value="P:threonyl-tRNA aminoacylation"/>
    <property type="evidence" value="ECO:0007669"/>
    <property type="project" value="InterPro"/>
</dbReference>
<comment type="catalytic activity">
    <reaction evidence="11">
        <text>tRNA(Thr) + L-threonine + ATP = L-threonyl-tRNA(Thr) + AMP + diphosphate + H(+)</text>
        <dbReference type="Rhea" id="RHEA:24624"/>
        <dbReference type="Rhea" id="RHEA-COMP:9670"/>
        <dbReference type="Rhea" id="RHEA-COMP:9704"/>
        <dbReference type="ChEBI" id="CHEBI:15378"/>
        <dbReference type="ChEBI" id="CHEBI:30616"/>
        <dbReference type="ChEBI" id="CHEBI:33019"/>
        <dbReference type="ChEBI" id="CHEBI:57926"/>
        <dbReference type="ChEBI" id="CHEBI:78442"/>
        <dbReference type="ChEBI" id="CHEBI:78534"/>
        <dbReference type="ChEBI" id="CHEBI:456215"/>
        <dbReference type="EC" id="6.1.1.3"/>
    </reaction>
</comment>
<dbReference type="NCBIfam" id="TIGR00418">
    <property type="entry name" value="thrS"/>
    <property type="match status" value="1"/>
</dbReference>
<dbReference type="Pfam" id="PF07973">
    <property type="entry name" value="tRNA_SAD"/>
    <property type="match status" value="1"/>
</dbReference>
<dbReference type="OrthoDB" id="5423599at2759"/>
<keyword evidence="7" id="KW-0067">ATP-binding</keyword>
<dbReference type="InterPro" id="IPR002314">
    <property type="entry name" value="aa-tRNA-synt_IIb"/>
</dbReference>
<dbReference type="EC" id="6.1.1.3" evidence="3"/>
<dbReference type="FunFam" id="3.10.20.30:FF:000006">
    <property type="entry name" value="Threonine--tRNA ligase, cytoplasmic"/>
    <property type="match status" value="1"/>
</dbReference>
<dbReference type="CDD" id="cd00860">
    <property type="entry name" value="ThrRS_anticodon"/>
    <property type="match status" value="1"/>
</dbReference>
<proteinExistence type="inferred from homology"/>
<keyword evidence="6" id="KW-0547">Nucleotide-binding</keyword>
<dbReference type="InterPro" id="IPR012675">
    <property type="entry name" value="Beta-grasp_dom_sf"/>
</dbReference>
<keyword evidence="5" id="KW-0436">Ligase</keyword>
<keyword evidence="8" id="KW-0648">Protein biosynthesis</keyword>
<feature type="domain" description="TGS" evidence="14">
    <location>
        <begin position="46"/>
        <end position="108"/>
    </location>
</feature>
<dbReference type="Gene3D" id="3.30.930.10">
    <property type="entry name" value="Bira Bifunctional Protein, Domain 2"/>
    <property type="match status" value="1"/>
</dbReference>
<keyword evidence="16" id="KW-1185">Reference proteome</keyword>
<gene>
    <name evidence="15" type="ORF">B0A55_10199</name>
</gene>
<evidence type="ECO:0000256" key="3">
    <source>
        <dbReference type="ARBA" id="ARBA00013163"/>
    </source>
</evidence>
<dbReference type="SUPFAM" id="SSF81271">
    <property type="entry name" value="TGS-like"/>
    <property type="match status" value="1"/>
</dbReference>
<dbReference type="GO" id="GO:0005524">
    <property type="term" value="F:ATP binding"/>
    <property type="evidence" value="ECO:0007669"/>
    <property type="project" value="UniProtKB-KW"/>
</dbReference>
<dbReference type="Pfam" id="PF00587">
    <property type="entry name" value="tRNA-synt_2b"/>
    <property type="match status" value="1"/>
</dbReference>
<dbReference type="Gene3D" id="3.40.50.800">
    <property type="entry name" value="Anticodon-binding domain"/>
    <property type="match status" value="1"/>
</dbReference>
<dbReference type="PRINTS" id="PR01047">
    <property type="entry name" value="TRNASYNTHTHR"/>
</dbReference>
<evidence type="ECO:0000256" key="11">
    <source>
        <dbReference type="ARBA" id="ARBA00049515"/>
    </source>
</evidence>
<dbReference type="PROSITE" id="PS51880">
    <property type="entry name" value="TGS"/>
    <property type="match status" value="1"/>
</dbReference>
<evidence type="ECO:0000256" key="2">
    <source>
        <dbReference type="ARBA" id="ARBA00008226"/>
    </source>
</evidence>
<dbReference type="InterPro" id="IPR012947">
    <property type="entry name" value="tRNA_SAD"/>
</dbReference>
<evidence type="ECO:0000259" key="14">
    <source>
        <dbReference type="PROSITE" id="PS51880"/>
    </source>
</evidence>
<dbReference type="InterPro" id="IPR002320">
    <property type="entry name" value="Thr-tRNA-ligase_IIa"/>
</dbReference>
<feature type="region of interest" description="Disordered" evidence="12">
    <location>
        <begin position="550"/>
        <end position="601"/>
    </location>
</feature>
<dbReference type="GO" id="GO:0005739">
    <property type="term" value="C:mitochondrion"/>
    <property type="evidence" value="ECO:0007669"/>
    <property type="project" value="TreeGrafter"/>
</dbReference>
<dbReference type="EMBL" id="NAJQ01000904">
    <property type="protein sequence ID" value="TKA63826.1"/>
    <property type="molecule type" value="Genomic_DNA"/>
</dbReference>
<evidence type="ECO:0000256" key="4">
    <source>
        <dbReference type="ARBA" id="ARBA00022490"/>
    </source>
</evidence>
<dbReference type="InterPro" id="IPR004154">
    <property type="entry name" value="Anticodon-bd"/>
</dbReference>
<dbReference type="SMART" id="SM00863">
    <property type="entry name" value="tRNA_SAD"/>
    <property type="match status" value="1"/>
</dbReference>
<dbReference type="InterPro" id="IPR012676">
    <property type="entry name" value="TGS-like"/>
</dbReference>
<dbReference type="STRING" id="329884.A0A4U0WN88"/>
<keyword evidence="4" id="KW-0963">Cytoplasm</keyword>
<evidence type="ECO:0000256" key="8">
    <source>
        <dbReference type="ARBA" id="ARBA00022917"/>
    </source>
</evidence>
<accession>A0A4U0WN88</accession>
<dbReference type="PANTHER" id="PTHR11451">
    <property type="entry name" value="THREONINE-TRNA LIGASE"/>
    <property type="match status" value="1"/>
</dbReference>
<dbReference type="Proteomes" id="UP000309340">
    <property type="component" value="Unassembled WGS sequence"/>
</dbReference>
<comment type="similarity">
    <text evidence="2">Belongs to the class-II aminoacyl-tRNA synthetase family.</text>
</comment>
<organism evidence="15 16">
    <name type="scientific">Friedmanniomyces simplex</name>
    <dbReference type="NCBI Taxonomy" id="329884"/>
    <lineage>
        <taxon>Eukaryota</taxon>
        <taxon>Fungi</taxon>
        <taxon>Dikarya</taxon>
        <taxon>Ascomycota</taxon>
        <taxon>Pezizomycotina</taxon>
        <taxon>Dothideomycetes</taxon>
        <taxon>Dothideomycetidae</taxon>
        <taxon>Mycosphaerellales</taxon>
        <taxon>Teratosphaeriaceae</taxon>
        <taxon>Friedmanniomyces</taxon>
    </lineage>
</organism>
<dbReference type="CDD" id="cd01667">
    <property type="entry name" value="TGS_ThrRS"/>
    <property type="match status" value="1"/>
</dbReference>
<dbReference type="Pfam" id="PF03129">
    <property type="entry name" value="HGTP_anticodon"/>
    <property type="match status" value="1"/>
</dbReference>
<dbReference type="PROSITE" id="PS50862">
    <property type="entry name" value="AA_TRNA_LIGASE_II"/>
    <property type="match status" value="1"/>
</dbReference>
<evidence type="ECO:0000256" key="5">
    <source>
        <dbReference type="ARBA" id="ARBA00022598"/>
    </source>
</evidence>
<evidence type="ECO:0000256" key="1">
    <source>
        <dbReference type="ARBA" id="ARBA00004496"/>
    </source>
</evidence>
<keyword evidence="9" id="KW-0030">Aminoacyl-tRNA synthetase</keyword>
<dbReference type="Pfam" id="PF02824">
    <property type="entry name" value="TGS"/>
    <property type="match status" value="1"/>
</dbReference>
<feature type="domain" description="Aminoacyl-transfer RNA synthetases class-II family profile" evidence="13">
    <location>
        <begin position="314"/>
        <end position="641"/>
    </location>
</feature>
<dbReference type="SUPFAM" id="SSF55186">
    <property type="entry name" value="ThrRS/AlaRS common domain"/>
    <property type="match status" value="1"/>
</dbReference>
<dbReference type="AlphaFoldDB" id="A0A4U0WN88"/>
<evidence type="ECO:0000259" key="13">
    <source>
        <dbReference type="PROSITE" id="PS50862"/>
    </source>
</evidence>
<dbReference type="PANTHER" id="PTHR11451:SF46">
    <property type="entry name" value="THREONINE--TRNA LIGASE"/>
    <property type="match status" value="1"/>
</dbReference>
<dbReference type="HAMAP" id="MF_00184">
    <property type="entry name" value="Thr_tRNA_synth"/>
    <property type="match status" value="1"/>
</dbReference>
<evidence type="ECO:0000256" key="7">
    <source>
        <dbReference type="ARBA" id="ARBA00022840"/>
    </source>
</evidence>
<dbReference type="SUPFAM" id="SSF52954">
    <property type="entry name" value="Class II aaRS ABD-related"/>
    <property type="match status" value="1"/>
</dbReference>
<evidence type="ECO:0000256" key="12">
    <source>
        <dbReference type="SAM" id="MobiDB-lite"/>
    </source>
</evidence>
<evidence type="ECO:0000313" key="16">
    <source>
        <dbReference type="Proteomes" id="UP000309340"/>
    </source>
</evidence>
<name>A0A4U0WN88_9PEZI</name>
<reference evidence="15 16" key="1">
    <citation type="submission" date="2017-03" db="EMBL/GenBank/DDBJ databases">
        <title>Genomes of endolithic fungi from Antarctica.</title>
        <authorList>
            <person name="Coleine C."/>
            <person name="Masonjones S."/>
            <person name="Stajich J.E."/>
        </authorList>
    </citation>
    <scope>NUCLEOTIDE SEQUENCE [LARGE SCALE GENOMIC DNA]</scope>
    <source>
        <strain evidence="15 16">CCFEE 5184</strain>
    </source>
</reference>
<comment type="subcellular location">
    <subcellularLocation>
        <location evidence="1">Cytoplasm</location>
    </subcellularLocation>
</comment>
<dbReference type="FunFam" id="3.40.50.800:FF:000003">
    <property type="entry name" value="Threonine--tRNA ligase 2, cytoplasmic"/>
    <property type="match status" value="1"/>
</dbReference>
<dbReference type="InterPro" id="IPR018163">
    <property type="entry name" value="Thr/Ala-tRNA-synth_IIc_edit"/>
</dbReference>
<evidence type="ECO:0000256" key="9">
    <source>
        <dbReference type="ARBA" id="ARBA00023146"/>
    </source>
</evidence>
<dbReference type="SUPFAM" id="SSF55681">
    <property type="entry name" value="Class II aaRS and biotin synthetases"/>
    <property type="match status" value="1"/>
</dbReference>
<dbReference type="InterPro" id="IPR006195">
    <property type="entry name" value="aa-tRNA-synth_II"/>
</dbReference>
<protein>
    <recommendedName>
        <fullName evidence="3">threonine--tRNA ligase</fullName>
        <ecNumber evidence="3">6.1.1.3</ecNumber>
    </recommendedName>
    <alternativeName>
        <fullName evidence="10">Threonyl-tRNA synthetase</fullName>
    </alternativeName>
</protein>
<dbReference type="FunFam" id="3.30.980.10:FF:000005">
    <property type="entry name" value="Threonyl-tRNA synthetase, mitochondrial"/>
    <property type="match status" value="1"/>
</dbReference>
<comment type="caution">
    <text evidence="15">The sequence shown here is derived from an EMBL/GenBank/DDBJ whole genome shotgun (WGS) entry which is preliminary data.</text>
</comment>
<feature type="compositionally biased region" description="Basic and acidic residues" evidence="12">
    <location>
        <begin position="562"/>
        <end position="582"/>
    </location>
</feature>
<dbReference type="InterPro" id="IPR036621">
    <property type="entry name" value="Anticodon-bd_dom_sf"/>
</dbReference>
<dbReference type="Gene3D" id="3.10.20.30">
    <property type="match status" value="1"/>
</dbReference>
<evidence type="ECO:0000256" key="10">
    <source>
        <dbReference type="ARBA" id="ARBA00031900"/>
    </source>
</evidence>
<dbReference type="GO" id="GO:0004829">
    <property type="term" value="F:threonine-tRNA ligase activity"/>
    <property type="evidence" value="ECO:0007669"/>
    <property type="project" value="UniProtKB-EC"/>
</dbReference>
<dbReference type="InterPro" id="IPR004095">
    <property type="entry name" value="TGS"/>
</dbReference>
<dbReference type="InterPro" id="IPR045864">
    <property type="entry name" value="aa-tRNA-synth_II/BPL/LPL"/>
</dbReference>
<dbReference type="CDD" id="cd00771">
    <property type="entry name" value="ThrRS_core"/>
    <property type="match status" value="1"/>
</dbReference>
<sequence length="755" mass="86390">MAPKEAGGSAGPLEIKPEPEYFASRNAIFAKRKAEREAWVAKQPREDIEIALPGGSPKKGKSWETTPAALAREISKSLLERTVIAQVDGELWDLDRPLEKSCKLELLDFDHPEGKKVFWHSSAHILGEAAEKRWGCSLCIGPPVDDGFYYEMALPDQKAVTLEDYKPLKQIAEKAIKEKQPFERLELSKEDLLEMFAYNKYKKHIINDKIPDGTSTTVYRCGPLIDLCRGPHVPNTGRIKAFEIMKNSASYFLGDAKNDSLQRIYGVSFPDKKALEEHKKLLEEAAKRDHRKIGQDQELFFFHQMSPGSAFFLPHGMIIYNALQSYIRGEYWKRGYVEVNSPNMFNSALWKQSGHWQHYKDDMFTFDVEKEQWALKPMNCPGHCLLFGHRERSYRELPIRMAEFGILHRNEASGALTGMTRVRRFMQDDTHIFCMESQIEQEIKGLFDLLSAVYGLFGFAFKMKLSTMPDNHLGDEATWQRAEASLTKVLDEFKVNTDTPWELNPGDGAFYGPKIDITISDALKREFQCATIQLDFQLPQQFNLEYRTEEQAGPREQVNGEVAEKAKAADGEAKPEEKDKLVIRSAPPTEPDSSAVKKEEGSFRRELTPGCARPVMIHRAIYGSFERFIAILCEHFAGKWPFWLSPRQILIVPVMPAVNDYVLELQQLFREQRMHVDVDVSGNTMQKKIRTGQLQQYNFIFVVGAQEKEKRSVNIRNRDDPETQKLGELIPVDEAIRKLGKLRDERRLESGLSGL</sequence>
<dbReference type="InterPro" id="IPR033728">
    <property type="entry name" value="ThrRS_core"/>
</dbReference>